<feature type="transmembrane region" description="Helical" evidence="2">
    <location>
        <begin position="140"/>
        <end position="170"/>
    </location>
</feature>
<keyword evidence="2" id="KW-0812">Transmembrane</keyword>
<keyword evidence="3" id="KW-1185">Reference proteome</keyword>
<sequence>MGTKGNVNDFSLMKDRSGYESPGGVETKPTLSVRELTALLNKKNISYGDTNKNLTLGGRRKSTNNVDDTKSLQSNIVNSTKVRDTLKKPIPLPKPPHLSLNKSQNLENKKVASLTPKNQKKTYATEDDLKIFKNNNQQGMLISTIIFILNIYNTFFGKFFLYFSITLLYYNRKNKKKKKEVFLLKYIFGNNV</sequence>
<name>A0A0N5CI18_STREA</name>
<evidence type="ECO:0000313" key="4">
    <source>
        <dbReference type="WBParaSite" id="SPAL_0001748000.1"/>
    </source>
</evidence>
<feature type="region of interest" description="Disordered" evidence="1">
    <location>
        <begin position="1"/>
        <end position="27"/>
    </location>
</feature>
<dbReference type="AlphaFoldDB" id="A0A0N5CI18"/>
<protein>
    <submittedName>
        <fullName evidence="4">WH2 domain-containing protein</fullName>
    </submittedName>
</protein>
<reference evidence="4" key="1">
    <citation type="submission" date="2017-02" db="UniProtKB">
        <authorList>
            <consortium name="WormBaseParasite"/>
        </authorList>
    </citation>
    <scope>IDENTIFICATION</scope>
</reference>
<dbReference type="Proteomes" id="UP000046392">
    <property type="component" value="Unplaced"/>
</dbReference>
<proteinExistence type="predicted"/>
<accession>A0A0N5CI18</accession>
<dbReference type="WBParaSite" id="SPAL_0001748000.1">
    <property type="protein sequence ID" value="SPAL_0001748000.1"/>
    <property type="gene ID" value="SPAL_0001748000"/>
</dbReference>
<keyword evidence="2" id="KW-1133">Transmembrane helix</keyword>
<evidence type="ECO:0000313" key="3">
    <source>
        <dbReference type="Proteomes" id="UP000046392"/>
    </source>
</evidence>
<keyword evidence="2" id="KW-0472">Membrane</keyword>
<evidence type="ECO:0000256" key="2">
    <source>
        <dbReference type="SAM" id="Phobius"/>
    </source>
</evidence>
<organism evidence="3 4">
    <name type="scientific">Strongyloides papillosus</name>
    <name type="common">Intestinal threadworm</name>
    <dbReference type="NCBI Taxonomy" id="174720"/>
    <lineage>
        <taxon>Eukaryota</taxon>
        <taxon>Metazoa</taxon>
        <taxon>Ecdysozoa</taxon>
        <taxon>Nematoda</taxon>
        <taxon>Chromadorea</taxon>
        <taxon>Rhabditida</taxon>
        <taxon>Tylenchina</taxon>
        <taxon>Panagrolaimomorpha</taxon>
        <taxon>Strongyloidoidea</taxon>
        <taxon>Strongyloididae</taxon>
        <taxon>Strongyloides</taxon>
    </lineage>
</organism>
<evidence type="ECO:0000256" key="1">
    <source>
        <dbReference type="SAM" id="MobiDB-lite"/>
    </source>
</evidence>